<evidence type="ECO:0000313" key="4">
    <source>
        <dbReference type="EMBL" id="QHS64100.1"/>
    </source>
</evidence>
<protein>
    <submittedName>
        <fullName evidence="4">T9SS type A sorting domain-containing protein</fullName>
    </submittedName>
</protein>
<reference evidence="4 5" key="1">
    <citation type="submission" date="2020-01" db="EMBL/GenBank/DDBJ databases">
        <title>Complete genome sequence of Chitinophaga sp. H33E-04 isolated from quinoa roots.</title>
        <authorList>
            <person name="Weon H.-Y."/>
            <person name="Lee S.A."/>
        </authorList>
    </citation>
    <scope>NUCLEOTIDE SEQUENCE [LARGE SCALE GENOMIC DNA]</scope>
    <source>
        <strain evidence="4 5">H33E-04</strain>
    </source>
</reference>
<keyword evidence="5" id="KW-1185">Reference proteome</keyword>
<accession>A0A6B9ZNU6</accession>
<dbReference type="EMBL" id="CP048113">
    <property type="protein sequence ID" value="QHS64100.1"/>
    <property type="molecule type" value="Genomic_DNA"/>
</dbReference>
<gene>
    <name evidence="4" type="ORF">GWR21_26215</name>
</gene>
<dbReference type="Pfam" id="PF03995">
    <property type="entry name" value="Inhibitor_I36"/>
    <property type="match status" value="1"/>
</dbReference>
<dbReference type="PROSITE" id="PS50915">
    <property type="entry name" value="CRYSTALLIN_BETA_GAMMA"/>
    <property type="match status" value="1"/>
</dbReference>
<keyword evidence="2" id="KW-0677">Repeat</keyword>
<evidence type="ECO:0000256" key="2">
    <source>
        <dbReference type="ARBA" id="ARBA00022737"/>
    </source>
</evidence>
<evidence type="ECO:0000256" key="1">
    <source>
        <dbReference type="ARBA" id="ARBA00009646"/>
    </source>
</evidence>
<dbReference type="NCBIfam" id="TIGR04183">
    <property type="entry name" value="Por_Secre_tail"/>
    <property type="match status" value="1"/>
</dbReference>
<dbReference type="InterPro" id="IPR001064">
    <property type="entry name" value="Beta/gamma_crystallin"/>
</dbReference>
<dbReference type="SUPFAM" id="SSF49695">
    <property type="entry name" value="gamma-Crystallin-like"/>
    <property type="match status" value="1"/>
</dbReference>
<feature type="domain" description="Beta/gamma crystallin 'Greek key'" evidence="3">
    <location>
        <begin position="300"/>
        <end position="344"/>
    </location>
</feature>
<dbReference type="Gene3D" id="2.60.20.10">
    <property type="entry name" value="Crystallins"/>
    <property type="match status" value="1"/>
</dbReference>
<dbReference type="InterPro" id="IPR011024">
    <property type="entry name" value="G_crystallin-like"/>
</dbReference>
<sequence>MKKFTHSCLKIFFMTCLLLAGSIPVFSQVGIYGGGPIYKNRSYSINELRNSGYTVVVVWTIHIDASGNFNFNAEFPLIQNGTYIGASSYPNFVDDMARLKSAPTTINRLEFCLSAWGSATFTNIKNLINAQGTGSTSTLYKNFQALRNTFPMVDAIGFDDESAYDVSSATALAVMLGNLGFKVSLVPYTNASYWTSVATNTNNQRPGTVDRVDLQCYAGGAGNSPCNWNFGSIPVYAGLWDAEKTTSQVQSQLNTWKNSCNARVQGGFMWLYDDIDNSPQTAAYATAIRNVFGGGTLSTAAVTFYRDCNYGGLAISLPTGDYTLSRLQSFGIRNDDISSVTVNSGYSTRLYQNDNYGGTSLALTASNACLVAAGWNDLASSLIVRSGSGARVAEDPSVQKSIIPVIPIAGNFTLYPNPVASELRWQAGVDLTGAQLQIFDLSGKLIRSARNVANRLDVSGLHTGVYTLVIRSNGSVITRQFVKQ</sequence>
<organism evidence="4 5">
    <name type="scientific">Chitinophaga agri</name>
    <dbReference type="NCBI Taxonomy" id="2703787"/>
    <lineage>
        <taxon>Bacteria</taxon>
        <taxon>Pseudomonadati</taxon>
        <taxon>Bacteroidota</taxon>
        <taxon>Chitinophagia</taxon>
        <taxon>Chitinophagales</taxon>
        <taxon>Chitinophagaceae</taxon>
        <taxon>Chitinophaga</taxon>
    </lineage>
</organism>
<dbReference type="Proteomes" id="UP000476411">
    <property type="component" value="Chromosome"/>
</dbReference>
<proteinExistence type="inferred from homology"/>
<evidence type="ECO:0000313" key="5">
    <source>
        <dbReference type="Proteomes" id="UP000476411"/>
    </source>
</evidence>
<name>A0A6B9ZNU6_9BACT</name>
<dbReference type="InterPro" id="IPR026444">
    <property type="entry name" value="Secre_tail"/>
</dbReference>
<dbReference type="KEGG" id="chih:GWR21_26215"/>
<dbReference type="Pfam" id="PF18962">
    <property type="entry name" value="Por_Secre_tail"/>
    <property type="match status" value="1"/>
</dbReference>
<evidence type="ECO:0000259" key="3">
    <source>
        <dbReference type="PROSITE" id="PS50915"/>
    </source>
</evidence>
<comment type="similarity">
    <text evidence="1">Belongs to the beta/gamma-crystallin family.</text>
</comment>
<dbReference type="AlphaFoldDB" id="A0A6B9ZNU6"/>
<dbReference type="SMART" id="SM00247">
    <property type="entry name" value="XTALbg"/>
    <property type="match status" value="1"/>
</dbReference>